<dbReference type="Pfam" id="PF13730">
    <property type="entry name" value="HTH_36"/>
    <property type="match status" value="1"/>
</dbReference>
<dbReference type="SUPFAM" id="SSF46785">
    <property type="entry name" value="Winged helix' DNA-binding domain"/>
    <property type="match status" value="1"/>
</dbReference>
<organism evidence="1 2">
    <name type="scientific">Micromonospora sicca</name>
    <dbReference type="NCBI Taxonomy" id="2202420"/>
    <lineage>
        <taxon>Bacteria</taxon>
        <taxon>Bacillati</taxon>
        <taxon>Actinomycetota</taxon>
        <taxon>Actinomycetes</taxon>
        <taxon>Micromonosporales</taxon>
        <taxon>Micromonosporaceae</taxon>
        <taxon>Micromonospora</taxon>
    </lineage>
</organism>
<dbReference type="InterPro" id="IPR036388">
    <property type="entry name" value="WH-like_DNA-bd_sf"/>
</dbReference>
<dbReference type="AlphaFoldDB" id="A0A317DKB6"/>
<proteinExistence type="predicted"/>
<dbReference type="Proteomes" id="UP000246050">
    <property type="component" value="Unassembled WGS sequence"/>
</dbReference>
<protein>
    <recommendedName>
        <fullName evidence="3">Helix-turn-helix domain-containing protein</fullName>
    </recommendedName>
</protein>
<dbReference type="InterPro" id="IPR036390">
    <property type="entry name" value="WH_DNA-bd_sf"/>
</dbReference>
<evidence type="ECO:0000313" key="1">
    <source>
        <dbReference type="EMBL" id="PWR14600.1"/>
    </source>
</evidence>
<comment type="caution">
    <text evidence="1">The sequence shown here is derived from an EMBL/GenBank/DDBJ whole genome shotgun (WGS) entry which is preliminary data.</text>
</comment>
<sequence>MSIEAVSWALNEAPDVPPRCLAVLIGLANHADAGGRAAFPSQERLAHYARKTVRSVRRDLDELERLGLIRRGDQRHTAFLPADRRPVVWNLAMHLSLIHI</sequence>
<evidence type="ECO:0008006" key="3">
    <source>
        <dbReference type="Google" id="ProtNLM"/>
    </source>
</evidence>
<dbReference type="OrthoDB" id="3692312at2"/>
<gene>
    <name evidence="1" type="ORF">DKT69_15570</name>
</gene>
<accession>A0A317DKB6</accession>
<reference evidence="1 2" key="1">
    <citation type="submission" date="2018-05" db="EMBL/GenBank/DDBJ databases">
        <title>Micromonosporas from Atacama Desert.</title>
        <authorList>
            <person name="Carro L."/>
            <person name="Golinska P."/>
            <person name="Klenk H.-P."/>
            <person name="Goodfellow M."/>
        </authorList>
    </citation>
    <scope>NUCLEOTIDE SEQUENCE [LARGE SCALE GENOMIC DNA]</scope>
    <source>
        <strain evidence="1 2">4G51</strain>
    </source>
</reference>
<dbReference type="Gene3D" id="1.10.10.10">
    <property type="entry name" value="Winged helix-like DNA-binding domain superfamily/Winged helix DNA-binding domain"/>
    <property type="match status" value="1"/>
</dbReference>
<name>A0A317DKB6_9ACTN</name>
<evidence type="ECO:0000313" key="2">
    <source>
        <dbReference type="Proteomes" id="UP000246050"/>
    </source>
</evidence>
<dbReference type="EMBL" id="QGKS01000225">
    <property type="protein sequence ID" value="PWR14600.1"/>
    <property type="molecule type" value="Genomic_DNA"/>
</dbReference>